<keyword evidence="4" id="KW-1185">Reference proteome</keyword>
<evidence type="ECO:0000256" key="1">
    <source>
        <dbReference type="ARBA" id="ARBA00010364"/>
    </source>
</evidence>
<comment type="caution">
    <text evidence="3">The sequence shown here is derived from an EMBL/GenBank/DDBJ whole genome shotgun (WGS) entry which is preliminary data.</text>
</comment>
<dbReference type="EMBL" id="JACJFM010000007">
    <property type="protein sequence ID" value="MBB1486441.1"/>
    <property type="molecule type" value="Genomic_DNA"/>
</dbReference>
<comment type="similarity">
    <text evidence="1 2">Belongs to the UPF0235 family.</text>
</comment>
<proteinExistence type="inferred from homology"/>
<dbReference type="InterPro" id="IPR036591">
    <property type="entry name" value="YggU-like_sf"/>
</dbReference>
<accession>A0A839INH0</accession>
<dbReference type="SMART" id="SM01152">
    <property type="entry name" value="DUF167"/>
    <property type="match status" value="1"/>
</dbReference>
<organism evidence="3 4">
    <name type="scientific">Oceanospirillum sediminis</name>
    <dbReference type="NCBI Taxonomy" id="2760088"/>
    <lineage>
        <taxon>Bacteria</taxon>
        <taxon>Pseudomonadati</taxon>
        <taxon>Pseudomonadota</taxon>
        <taxon>Gammaproteobacteria</taxon>
        <taxon>Oceanospirillales</taxon>
        <taxon>Oceanospirillaceae</taxon>
        <taxon>Oceanospirillum</taxon>
    </lineage>
</organism>
<dbReference type="PANTHER" id="PTHR13420:SF7">
    <property type="entry name" value="UPF0235 PROTEIN C15ORF40"/>
    <property type="match status" value="1"/>
</dbReference>
<dbReference type="Pfam" id="PF02594">
    <property type="entry name" value="DUF167"/>
    <property type="match status" value="1"/>
</dbReference>
<dbReference type="NCBIfam" id="TIGR00251">
    <property type="entry name" value="DUF167 family protein"/>
    <property type="match status" value="1"/>
</dbReference>
<dbReference type="Proteomes" id="UP000565262">
    <property type="component" value="Unassembled WGS sequence"/>
</dbReference>
<dbReference type="SUPFAM" id="SSF69786">
    <property type="entry name" value="YggU-like"/>
    <property type="match status" value="1"/>
</dbReference>
<dbReference type="AlphaFoldDB" id="A0A839INH0"/>
<dbReference type="GO" id="GO:0005737">
    <property type="term" value="C:cytoplasm"/>
    <property type="evidence" value="ECO:0007669"/>
    <property type="project" value="TreeGrafter"/>
</dbReference>
<protein>
    <recommendedName>
        <fullName evidence="2">UPF0235 protein H4O21_07445</fullName>
    </recommendedName>
</protein>
<gene>
    <name evidence="3" type="ORF">H4O21_07445</name>
</gene>
<name>A0A839INH0_9GAMM</name>
<reference evidence="3 4" key="1">
    <citation type="submission" date="2020-08" db="EMBL/GenBank/DDBJ databases">
        <title>Oceanospirillum sp. nov. isolated from marine sediment.</title>
        <authorList>
            <person name="Ji X."/>
        </authorList>
    </citation>
    <scope>NUCLEOTIDE SEQUENCE [LARGE SCALE GENOMIC DNA]</scope>
    <source>
        <strain evidence="3 4">D5</strain>
    </source>
</reference>
<evidence type="ECO:0000313" key="4">
    <source>
        <dbReference type="Proteomes" id="UP000565262"/>
    </source>
</evidence>
<dbReference type="InterPro" id="IPR003746">
    <property type="entry name" value="DUF167"/>
</dbReference>
<sequence>MTSSFCQWDGDDLIIACHLQPKAGKDEFCGEHDGRLKIRITAPPVDGKANAHLCKFLARQFGVSKSKVHILQGELSRQKRVRIQAPEKLPEIPGLQTT</sequence>
<evidence type="ECO:0000256" key="2">
    <source>
        <dbReference type="HAMAP-Rule" id="MF_00634"/>
    </source>
</evidence>
<dbReference type="Gene3D" id="3.30.1200.10">
    <property type="entry name" value="YggU-like"/>
    <property type="match status" value="1"/>
</dbReference>
<dbReference type="HAMAP" id="MF_00634">
    <property type="entry name" value="UPF0235"/>
    <property type="match status" value="1"/>
</dbReference>
<dbReference type="RefSeq" id="WP_182808224.1">
    <property type="nucleotide sequence ID" value="NZ_JACJFM010000007.1"/>
</dbReference>
<evidence type="ECO:0000313" key="3">
    <source>
        <dbReference type="EMBL" id="MBB1486441.1"/>
    </source>
</evidence>
<dbReference type="PANTHER" id="PTHR13420">
    <property type="entry name" value="UPF0235 PROTEIN C15ORF40"/>
    <property type="match status" value="1"/>
</dbReference>